<feature type="coiled-coil region" evidence="5">
    <location>
        <begin position="96"/>
        <end position="134"/>
    </location>
</feature>
<evidence type="ECO:0000256" key="1">
    <source>
        <dbReference type="ARBA" id="ARBA00007514"/>
    </source>
</evidence>
<dbReference type="Gene3D" id="3.30.780.10">
    <property type="entry name" value="SUI1-like domain"/>
    <property type="match status" value="1"/>
</dbReference>
<organism evidence="8 9">
    <name type="scientific">Schizopora paradoxa</name>
    <dbReference type="NCBI Taxonomy" id="27342"/>
    <lineage>
        <taxon>Eukaryota</taxon>
        <taxon>Fungi</taxon>
        <taxon>Dikarya</taxon>
        <taxon>Basidiomycota</taxon>
        <taxon>Agaricomycotina</taxon>
        <taxon>Agaricomycetes</taxon>
        <taxon>Hymenochaetales</taxon>
        <taxon>Schizoporaceae</taxon>
        <taxon>Schizopora</taxon>
    </lineage>
</organism>
<keyword evidence="4" id="KW-0963">Cytoplasm</keyword>
<feature type="compositionally biased region" description="Polar residues" evidence="6">
    <location>
        <begin position="1"/>
        <end position="12"/>
    </location>
</feature>
<dbReference type="InterPro" id="IPR048517">
    <property type="entry name" value="DENR_N"/>
</dbReference>
<evidence type="ECO:0000259" key="7">
    <source>
        <dbReference type="PROSITE" id="PS50296"/>
    </source>
</evidence>
<keyword evidence="9" id="KW-1185">Reference proteome</keyword>
<feature type="domain" description="SUI1" evidence="7">
    <location>
        <begin position="126"/>
        <end position="197"/>
    </location>
</feature>
<dbReference type="GO" id="GO:0003743">
    <property type="term" value="F:translation initiation factor activity"/>
    <property type="evidence" value="ECO:0007669"/>
    <property type="project" value="InterPro"/>
</dbReference>
<dbReference type="InParanoid" id="A0A0H2R7W5"/>
<keyword evidence="5" id="KW-0175">Coiled coil</keyword>
<dbReference type="FunCoup" id="A0A0H2R7W5">
    <property type="interactions" value="668"/>
</dbReference>
<name>A0A0H2R7W5_9AGAM</name>
<dbReference type="PANTHER" id="PTHR12789:SF0">
    <property type="entry name" value="DENSITY-REGULATED PROTEIN"/>
    <property type="match status" value="1"/>
</dbReference>
<keyword evidence="4" id="KW-0689">Ribosomal protein</keyword>
<dbReference type="Pfam" id="PF21023">
    <property type="entry name" value="DENR_N"/>
    <property type="match status" value="1"/>
</dbReference>
<proteinExistence type="inferred from homology"/>
<protein>
    <recommendedName>
        <fullName evidence="3 4">Translation machinery-associated protein 22</fullName>
    </recommendedName>
</protein>
<accession>A0A0H2R7W5</accession>
<dbReference type="GO" id="GO:0002188">
    <property type="term" value="P:translation reinitiation"/>
    <property type="evidence" value="ECO:0007669"/>
    <property type="project" value="TreeGrafter"/>
</dbReference>
<evidence type="ECO:0000313" key="8">
    <source>
        <dbReference type="EMBL" id="KLO07457.1"/>
    </source>
</evidence>
<dbReference type="Pfam" id="PF01253">
    <property type="entry name" value="SUI1"/>
    <property type="match status" value="1"/>
</dbReference>
<dbReference type="InterPro" id="IPR050318">
    <property type="entry name" value="DENR/SUI1_TIF"/>
</dbReference>
<dbReference type="InterPro" id="IPR005873">
    <property type="entry name" value="DENR_eukaryotes"/>
</dbReference>
<comment type="similarity">
    <text evidence="1 4">Belongs to the DENR family.</text>
</comment>
<dbReference type="CDD" id="cd11607">
    <property type="entry name" value="DENR_C"/>
    <property type="match status" value="1"/>
</dbReference>
<dbReference type="PANTHER" id="PTHR12789">
    <property type="entry name" value="DENSITY-REGULATED PROTEIN HOMOLOG"/>
    <property type="match status" value="1"/>
</dbReference>
<gene>
    <name evidence="8" type="ORF">SCHPADRAFT_922880</name>
</gene>
<dbReference type="InterPro" id="IPR046447">
    <property type="entry name" value="DENR_C"/>
</dbReference>
<evidence type="ECO:0000256" key="2">
    <source>
        <dbReference type="ARBA" id="ARBA00011742"/>
    </source>
</evidence>
<dbReference type="PROSITE" id="PS50296">
    <property type="entry name" value="SUI1"/>
    <property type="match status" value="1"/>
</dbReference>
<evidence type="ECO:0000313" key="9">
    <source>
        <dbReference type="Proteomes" id="UP000053477"/>
    </source>
</evidence>
<feature type="region of interest" description="Disordered" evidence="6">
    <location>
        <begin position="1"/>
        <end position="30"/>
    </location>
</feature>
<evidence type="ECO:0000256" key="4">
    <source>
        <dbReference type="RuleBase" id="RU361273"/>
    </source>
</evidence>
<evidence type="ECO:0000256" key="5">
    <source>
        <dbReference type="SAM" id="Coils"/>
    </source>
</evidence>
<comment type="subunit">
    <text evidence="2 4">Interacts with the 40S ribosomal subunit.</text>
</comment>
<dbReference type="OrthoDB" id="277199at2759"/>
<dbReference type="SUPFAM" id="SSF55159">
    <property type="entry name" value="eIF1-like"/>
    <property type="match status" value="1"/>
</dbReference>
<sequence>MSSENASNAQTSAKEDDNQPQSSGSATEVEKEAVAAAPISVLFCDVCSFPVEYCEFGTSLTRCKEALQKSNPELFNKYYSEETLQSRMGTLSLEKQAKLEKDIAKAEKKAEKKADAAEKKKKESIVTIKRIERTKRKHVTAIHGLEAFDIQLKPVAKYFAQRFATGASVTKNAQGQDEIVVQGDVADDILEMIEEGKVKLLKGVPSDNVELVEDKKKKAAEEEE</sequence>
<dbReference type="GO" id="GO:0005737">
    <property type="term" value="C:cytoplasm"/>
    <property type="evidence" value="ECO:0007669"/>
    <property type="project" value="UniProtKB-SubCell"/>
</dbReference>
<dbReference type="InterPro" id="IPR001950">
    <property type="entry name" value="SUI1"/>
</dbReference>
<reference evidence="8 9" key="1">
    <citation type="submission" date="2015-04" db="EMBL/GenBank/DDBJ databases">
        <title>Complete genome sequence of Schizopora paradoxa KUC8140, a cosmopolitan wood degrader in East Asia.</title>
        <authorList>
            <consortium name="DOE Joint Genome Institute"/>
            <person name="Min B."/>
            <person name="Park H."/>
            <person name="Jang Y."/>
            <person name="Kim J.-J."/>
            <person name="Kim K.H."/>
            <person name="Pangilinan J."/>
            <person name="Lipzen A."/>
            <person name="Riley R."/>
            <person name="Grigoriev I.V."/>
            <person name="Spatafora J.W."/>
            <person name="Choi I.-G."/>
        </authorList>
    </citation>
    <scope>NUCLEOTIDE SEQUENCE [LARGE SCALE GENOMIC DNA]</scope>
    <source>
        <strain evidence="8 9">KUC8140</strain>
    </source>
</reference>
<evidence type="ECO:0000256" key="3">
    <source>
        <dbReference type="ARBA" id="ARBA00020058"/>
    </source>
</evidence>
<comment type="domain">
    <text evidence="4">The SUI1 domain may be involved in RNA binding.</text>
</comment>
<dbReference type="GO" id="GO:0001731">
    <property type="term" value="P:formation of translation preinitiation complex"/>
    <property type="evidence" value="ECO:0007669"/>
    <property type="project" value="TreeGrafter"/>
</dbReference>
<dbReference type="Proteomes" id="UP000053477">
    <property type="component" value="Unassembled WGS sequence"/>
</dbReference>
<dbReference type="STRING" id="27342.A0A0H2R7W5"/>
<comment type="subcellular location">
    <subcellularLocation>
        <location evidence="4">Cytoplasm</location>
    </subcellularLocation>
</comment>
<dbReference type="EMBL" id="KQ086138">
    <property type="protein sequence ID" value="KLO07457.1"/>
    <property type="molecule type" value="Genomic_DNA"/>
</dbReference>
<dbReference type="NCBIfam" id="TIGR01159">
    <property type="entry name" value="DRP1"/>
    <property type="match status" value="1"/>
</dbReference>
<evidence type="ECO:0000256" key="6">
    <source>
        <dbReference type="SAM" id="MobiDB-lite"/>
    </source>
</evidence>
<dbReference type="AlphaFoldDB" id="A0A0H2R7W5"/>
<keyword evidence="4" id="KW-0687">Ribonucleoprotein</keyword>
<dbReference type="GO" id="GO:0005840">
    <property type="term" value="C:ribosome"/>
    <property type="evidence" value="ECO:0007669"/>
    <property type="project" value="UniProtKB-KW"/>
</dbReference>
<dbReference type="GO" id="GO:1990904">
    <property type="term" value="C:ribonucleoprotein complex"/>
    <property type="evidence" value="ECO:0007669"/>
    <property type="project" value="UniProtKB-KW"/>
</dbReference>
<dbReference type="GO" id="GO:0003729">
    <property type="term" value="F:mRNA binding"/>
    <property type="evidence" value="ECO:0007669"/>
    <property type="project" value="TreeGrafter"/>
</dbReference>
<dbReference type="InterPro" id="IPR036877">
    <property type="entry name" value="SUI1_dom_sf"/>
</dbReference>